<gene>
    <name evidence="3" type="ORF">HNQ94_001200</name>
</gene>
<evidence type="ECO:0000313" key="3">
    <source>
        <dbReference type="EMBL" id="MBB6452754.1"/>
    </source>
</evidence>
<evidence type="ECO:0000256" key="1">
    <source>
        <dbReference type="PROSITE-ProRule" id="PRU00703"/>
    </source>
</evidence>
<dbReference type="Gene3D" id="3.10.580.10">
    <property type="entry name" value="CBS-domain"/>
    <property type="match status" value="1"/>
</dbReference>
<proteinExistence type="predicted"/>
<keyword evidence="4" id="KW-1185">Reference proteome</keyword>
<name>A0A841PXI5_9BACI</name>
<dbReference type="RefSeq" id="WP_174495309.1">
    <property type="nucleotide sequence ID" value="NZ_CADDWK010000003.1"/>
</dbReference>
<dbReference type="AlphaFoldDB" id="A0A841PXI5"/>
<feature type="domain" description="CBS" evidence="2">
    <location>
        <begin position="106"/>
        <end position="163"/>
    </location>
</feature>
<organism evidence="3 4">
    <name type="scientific">Salirhabdus euzebyi</name>
    <dbReference type="NCBI Taxonomy" id="394506"/>
    <lineage>
        <taxon>Bacteria</taxon>
        <taxon>Bacillati</taxon>
        <taxon>Bacillota</taxon>
        <taxon>Bacilli</taxon>
        <taxon>Bacillales</taxon>
        <taxon>Bacillaceae</taxon>
        <taxon>Salirhabdus</taxon>
    </lineage>
</organism>
<evidence type="ECO:0000313" key="4">
    <source>
        <dbReference type="Proteomes" id="UP000581688"/>
    </source>
</evidence>
<reference evidence="3 4" key="1">
    <citation type="submission" date="2020-08" db="EMBL/GenBank/DDBJ databases">
        <title>Genomic Encyclopedia of Type Strains, Phase IV (KMG-IV): sequencing the most valuable type-strain genomes for metagenomic binning, comparative biology and taxonomic classification.</title>
        <authorList>
            <person name="Goeker M."/>
        </authorList>
    </citation>
    <scope>NUCLEOTIDE SEQUENCE [LARGE SCALE GENOMIC DNA]</scope>
    <source>
        <strain evidence="3 4">DSM 19612</strain>
    </source>
</reference>
<dbReference type="InterPro" id="IPR046342">
    <property type="entry name" value="CBS_dom_sf"/>
</dbReference>
<protein>
    <submittedName>
        <fullName evidence="3">Putative transcriptional regulator</fullName>
    </submittedName>
</protein>
<dbReference type="SUPFAM" id="SSF54631">
    <property type="entry name" value="CBS-domain pair"/>
    <property type="match status" value="1"/>
</dbReference>
<comment type="caution">
    <text evidence="3">The sequence shown here is derived from an EMBL/GenBank/DDBJ whole genome shotgun (WGS) entry which is preliminary data.</text>
</comment>
<dbReference type="Pfam" id="PF00571">
    <property type="entry name" value="CBS"/>
    <property type="match status" value="1"/>
</dbReference>
<accession>A0A841PXI5</accession>
<dbReference type="InterPro" id="IPR000644">
    <property type="entry name" value="CBS_dom"/>
</dbReference>
<evidence type="ECO:0000259" key="2">
    <source>
        <dbReference type="PROSITE" id="PS51371"/>
    </source>
</evidence>
<dbReference type="PROSITE" id="PS51371">
    <property type="entry name" value="CBS"/>
    <property type="match status" value="1"/>
</dbReference>
<dbReference type="EMBL" id="JACHGH010000003">
    <property type="protein sequence ID" value="MBB6452754.1"/>
    <property type="molecule type" value="Genomic_DNA"/>
</dbReference>
<sequence>MNKTIQSYHLSERFEVAFNQIHDSLKSIVNIHDDRFKKLLDVGARKHHVIRKYYSSLEQYAKLRNALVHDKKELGFYIAEPHLDVVKDIEMISEIFSQPNYALSIATREVVYFQREDAIVTVLEAIKKFGYAQYPVYHDKECMGLLTTEDIVKWMAENVVHTIVDLTDIKIGDIFSRVIDHPIEIAPKSIDIFTIENMYEEKHKQQKDLEAVIITENGKRDEKPLGMVTAWDLIEIDYMYND</sequence>
<keyword evidence="1" id="KW-0129">CBS domain</keyword>
<dbReference type="Proteomes" id="UP000581688">
    <property type="component" value="Unassembled WGS sequence"/>
</dbReference>